<proteinExistence type="predicted"/>
<dbReference type="EMBL" id="LBXN01000104">
    <property type="protein sequence ID" value="KKR30216.1"/>
    <property type="molecule type" value="Genomic_DNA"/>
</dbReference>
<keyword evidence="1" id="KW-0472">Membrane</keyword>
<evidence type="ECO:0000313" key="2">
    <source>
        <dbReference type="EMBL" id="KKR30216.1"/>
    </source>
</evidence>
<organism evidence="2 3">
    <name type="scientific">Candidatus Gottesmanbacteria bacterium GW2011_GWC2_39_8</name>
    <dbReference type="NCBI Taxonomy" id="1618450"/>
    <lineage>
        <taxon>Bacteria</taxon>
        <taxon>Candidatus Gottesmaniibacteriota</taxon>
    </lineage>
</organism>
<accession>A0A0G0PYQ8</accession>
<gene>
    <name evidence="2" type="ORF">UT63_C0104G0012</name>
</gene>
<keyword evidence="1" id="KW-1133">Transmembrane helix</keyword>
<evidence type="ECO:0000256" key="1">
    <source>
        <dbReference type="SAM" id="Phobius"/>
    </source>
</evidence>
<name>A0A0G0PYQ8_9BACT</name>
<dbReference type="Proteomes" id="UP000034539">
    <property type="component" value="Unassembled WGS sequence"/>
</dbReference>
<feature type="transmembrane region" description="Helical" evidence="1">
    <location>
        <begin position="152"/>
        <end position="176"/>
    </location>
</feature>
<sequence>MTFCLARSIIRTVLRFFILVARSKPSLIYLLVLIILTTVFCGWFWFEISLSIKASFLNPEIYLLKNLLLPIVPLVIGLSFLTILSIMQDVPAWARWVTALTISLPIFFVSSPPNAIAALGALVMLIGSLWTMERIRVETEDHLRIKIIHLSMAGGIPQLFLAVIIAISLLAVASIAPTIKTKGIQIPPEWVAKSTPFILKISGIDTKANEPIVSNQKVDEYIKTLPTDQQNVARQELLNSKNQQKQLDEVSTNLGVLVEAGDTMTDVLQKFLQQKIESIFKGSTSTILIFYGLTIFLILSIIRLPIMIIFAGILLVIYLILKSIHVIQIEEQTVEAHLPFLGKAQE</sequence>
<evidence type="ECO:0000313" key="3">
    <source>
        <dbReference type="Proteomes" id="UP000034539"/>
    </source>
</evidence>
<feature type="transmembrane region" description="Helical" evidence="1">
    <location>
        <begin position="27"/>
        <end position="46"/>
    </location>
</feature>
<protein>
    <submittedName>
        <fullName evidence="2">Uncharacterized protein</fullName>
    </submittedName>
</protein>
<dbReference type="AlphaFoldDB" id="A0A0G0PYQ8"/>
<reference evidence="2 3" key="1">
    <citation type="journal article" date="2015" name="Nature">
        <title>rRNA introns, odd ribosomes, and small enigmatic genomes across a large radiation of phyla.</title>
        <authorList>
            <person name="Brown C.T."/>
            <person name="Hug L.A."/>
            <person name="Thomas B.C."/>
            <person name="Sharon I."/>
            <person name="Castelle C.J."/>
            <person name="Singh A."/>
            <person name="Wilkins M.J."/>
            <person name="Williams K.H."/>
            <person name="Banfield J.F."/>
        </authorList>
    </citation>
    <scope>NUCLEOTIDE SEQUENCE [LARGE SCALE GENOMIC DNA]</scope>
</reference>
<feature type="transmembrane region" description="Helical" evidence="1">
    <location>
        <begin position="304"/>
        <end position="321"/>
    </location>
</feature>
<feature type="transmembrane region" description="Helical" evidence="1">
    <location>
        <begin position="279"/>
        <end position="298"/>
    </location>
</feature>
<feature type="transmembrane region" description="Helical" evidence="1">
    <location>
        <begin position="67"/>
        <end position="87"/>
    </location>
</feature>
<keyword evidence="1" id="KW-0812">Transmembrane</keyword>
<comment type="caution">
    <text evidence="2">The sequence shown here is derived from an EMBL/GenBank/DDBJ whole genome shotgun (WGS) entry which is preliminary data.</text>
</comment>